<accession>A0A8J3KKL8</accession>
<keyword evidence="3" id="KW-1185">Reference proteome</keyword>
<evidence type="ECO:0000313" key="3">
    <source>
        <dbReference type="Proteomes" id="UP000659904"/>
    </source>
</evidence>
<comment type="caution">
    <text evidence="2">The sequence shown here is derived from an EMBL/GenBank/DDBJ whole genome shotgun (WGS) entry which is preliminary data.</text>
</comment>
<reference evidence="2 3" key="1">
    <citation type="submission" date="2021-01" db="EMBL/GenBank/DDBJ databases">
        <title>Whole genome shotgun sequence of Catellatospora citrea NBRC 14495.</title>
        <authorList>
            <person name="Komaki H."/>
            <person name="Tamura T."/>
        </authorList>
    </citation>
    <scope>NUCLEOTIDE SEQUENCE [LARGE SCALE GENOMIC DNA]</scope>
    <source>
        <strain evidence="2 3">NBRC 14495</strain>
    </source>
</reference>
<keyword evidence="1" id="KW-1133">Transmembrane helix</keyword>
<sequence length="615" mass="61940">MESTAVTLAVDIGEPSTVAVAAVGSRRIPVLFGVATSTPSAVTVPAEADGADPVVVADPYASLADGGHDVRPVATLLRRVAEAAGPVDQLVLTAPPAWGPRRHALLRQAAAQAGLPEPVVVAAPVAVAAHAHSLYPMPDGAYVLVCDTGIVGADVSLVQHLDGGWQLLSAIPAPGAGLQALEQALTDNLPAAVPNGIDSSDDGVDRAVRTALAQLTSTGRAAVVLPDPHPPFLLTLAQLDQHAARMRQALLGAAAEAVTAADIDAEQLAAIVVLGDAATLIDAGAALGQRFALTPAPLPTGLLVRAHGALDSHGRTTPSASTPVSATRVRVRHLAAVILPSVAAGVMALQAIVDTDRLIPDHLTYTTDDYAKISAYFNMPQYATAAMFTTWAAIAGGRFAAAALLHSEHSGTPPGHNAGRAGKLLAFTAAIGLAIAGLFGLLGGAIFGGPPGLAPDFLTPALLAAAPAAAVAVTVGMSAPLIPALRGKPWADPLHHPVTAMLLAAAGITGMEAAWMGGLPIDVPIPDGLLVIVGGRGGAALLGIAVALTLTRHRSAAAALAAVLGLGFAIVHVPTNDSILITIYLVATAAWWIRQAFAVALLAVPASTFKRLLGN</sequence>
<dbReference type="Gene3D" id="3.30.420.40">
    <property type="match status" value="2"/>
</dbReference>
<evidence type="ECO:0000256" key="1">
    <source>
        <dbReference type="SAM" id="Phobius"/>
    </source>
</evidence>
<feature type="transmembrane region" description="Helical" evidence="1">
    <location>
        <begin position="581"/>
        <end position="604"/>
    </location>
</feature>
<dbReference type="Gene3D" id="3.90.640.10">
    <property type="entry name" value="Actin, Chain A, domain 4"/>
    <property type="match status" value="1"/>
</dbReference>
<dbReference type="AlphaFoldDB" id="A0A8J3KKL8"/>
<dbReference type="RefSeq" id="WP_120319067.1">
    <property type="nucleotide sequence ID" value="NZ_RAPR01000001.1"/>
</dbReference>
<feature type="transmembrane region" description="Helical" evidence="1">
    <location>
        <begin position="529"/>
        <end position="550"/>
    </location>
</feature>
<feature type="transmembrane region" description="Helical" evidence="1">
    <location>
        <begin position="424"/>
        <end position="449"/>
    </location>
</feature>
<protein>
    <recommendedName>
        <fullName evidence="4">Hsp70 protein</fullName>
    </recommendedName>
</protein>
<keyword evidence="1" id="KW-0472">Membrane</keyword>
<organism evidence="2 3">
    <name type="scientific">Catellatospora citrea</name>
    <dbReference type="NCBI Taxonomy" id="53366"/>
    <lineage>
        <taxon>Bacteria</taxon>
        <taxon>Bacillati</taxon>
        <taxon>Actinomycetota</taxon>
        <taxon>Actinomycetes</taxon>
        <taxon>Micromonosporales</taxon>
        <taxon>Micromonosporaceae</taxon>
        <taxon>Catellatospora</taxon>
    </lineage>
</organism>
<name>A0A8J3KKL8_9ACTN</name>
<feature type="transmembrane region" description="Helical" evidence="1">
    <location>
        <begin position="382"/>
        <end position="404"/>
    </location>
</feature>
<feature type="transmembrane region" description="Helical" evidence="1">
    <location>
        <begin position="461"/>
        <end position="485"/>
    </location>
</feature>
<evidence type="ECO:0000313" key="2">
    <source>
        <dbReference type="EMBL" id="GIF98760.1"/>
    </source>
</evidence>
<evidence type="ECO:0008006" key="4">
    <source>
        <dbReference type="Google" id="ProtNLM"/>
    </source>
</evidence>
<gene>
    <name evidence="2" type="ORF">Cci01nite_38540</name>
</gene>
<feature type="transmembrane region" description="Helical" evidence="1">
    <location>
        <begin position="557"/>
        <end position="575"/>
    </location>
</feature>
<proteinExistence type="predicted"/>
<keyword evidence="1" id="KW-0812">Transmembrane</keyword>
<feature type="transmembrane region" description="Helical" evidence="1">
    <location>
        <begin position="334"/>
        <end position="353"/>
    </location>
</feature>
<dbReference type="Proteomes" id="UP000659904">
    <property type="component" value="Unassembled WGS sequence"/>
</dbReference>
<dbReference type="EMBL" id="BONH01000017">
    <property type="protein sequence ID" value="GIF98760.1"/>
    <property type="molecule type" value="Genomic_DNA"/>
</dbReference>
<feature type="transmembrane region" description="Helical" evidence="1">
    <location>
        <begin position="497"/>
        <end position="517"/>
    </location>
</feature>